<dbReference type="AlphaFoldDB" id="A0AAD4V249"/>
<dbReference type="Proteomes" id="UP001054821">
    <property type="component" value="Chromosome 7"/>
</dbReference>
<gene>
    <name evidence="1" type="ORF">L3X38_036645</name>
</gene>
<organism evidence="1 2">
    <name type="scientific">Prunus dulcis</name>
    <name type="common">Almond</name>
    <name type="synonym">Amygdalus dulcis</name>
    <dbReference type="NCBI Taxonomy" id="3755"/>
    <lineage>
        <taxon>Eukaryota</taxon>
        <taxon>Viridiplantae</taxon>
        <taxon>Streptophyta</taxon>
        <taxon>Embryophyta</taxon>
        <taxon>Tracheophyta</taxon>
        <taxon>Spermatophyta</taxon>
        <taxon>Magnoliopsida</taxon>
        <taxon>eudicotyledons</taxon>
        <taxon>Gunneridae</taxon>
        <taxon>Pentapetalae</taxon>
        <taxon>rosids</taxon>
        <taxon>fabids</taxon>
        <taxon>Rosales</taxon>
        <taxon>Rosaceae</taxon>
        <taxon>Amygdaloideae</taxon>
        <taxon>Amygdaleae</taxon>
        <taxon>Prunus</taxon>
    </lineage>
</organism>
<reference evidence="1 2" key="1">
    <citation type="journal article" date="2022" name="G3 (Bethesda)">
        <title>Whole-genome sequence and methylome profiling of the almond [Prunus dulcis (Mill.) D.A. Webb] cultivar 'Nonpareil'.</title>
        <authorList>
            <person name="D'Amico-Willman K.M."/>
            <person name="Ouma W.Z."/>
            <person name="Meulia T."/>
            <person name="Sideli G.M."/>
            <person name="Gradziel T.M."/>
            <person name="Fresnedo-Ramirez J."/>
        </authorList>
    </citation>
    <scope>NUCLEOTIDE SEQUENCE [LARGE SCALE GENOMIC DNA]</scope>
    <source>
        <strain evidence="1">Clone GOH B32 T37-40</strain>
    </source>
</reference>
<protein>
    <submittedName>
        <fullName evidence="1">Uncharacterized protein</fullName>
    </submittedName>
</protein>
<sequence>MLRKGSRMVHILMICQLGGRSVLPDSPKKDNKKVGAVRDTWDIPLKPPADKLGNRDLLDEVVRSRTSLPFEKQRDVGIPLQSSSCLHKSRNEDRTGRCAHRPNIRNPVVESRAIKR</sequence>
<name>A0AAD4V249_PRUDU</name>
<proteinExistence type="predicted"/>
<accession>A0AAD4V249</accession>
<evidence type="ECO:0000313" key="2">
    <source>
        <dbReference type="Proteomes" id="UP001054821"/>
    </source>
</evidence>
<evidence type="ECO:0000313" key="1">
    <source>
        <dbReference type="EMBL" id="KAI5316938.1"/>
    </source>
</evidence>
<keyword evidence="2" id="KW-1185">Reference proteome</keyword>
<dbReference type="EMBL" id="JAJFAZ020000007">
    <property type="protein sequence ID" value="KAI5316938.1"/>
    <property type="molecule type" value="Genomic_DNA"/>
</dbReference>
<comment type="caution">
    <text evidence="1">The sequence shown here is derived from an EMBL/GenBank/DDBJ whole genome shotgun (WGS) entry which is preliminary data.</text>
</comment>